<proteinExistence type="predicted"/>
<dbReference type="EMBL" id="JANEYF010002731">
    <property type="protein sequence ID" value="KAJ8942913.1"/>
    <property type="molecule type" value="Genomic_DNA"/>
</dbReference>
<dbReference type="AlphaFoldDB" id="A0AAV8XWM5"/>
<dbReference type="Proteomes" id="UP001162156">
    <property type="component" value="Unassembled WGS sequence"/>
</dbReference>
<keyword evidence="2" id="KW-1185">Reference proteome</keyword>
<accession>A0AAV8XWM5</accession>
<evidence type="ECO:0000313" key="2">
    <source>
        <dbReference type="Proteomes" id="UP001162156"/>
    </source>
</evidence>
<name>A0AAV8XWM5_9CUCU</name>
<comment type="caution">
    <text evidence="1">The sequence shown here is derived from an EMBL/GenBank/DDBJ whole genome shotgun (WGS) entry which is preliminary data.</text>
</comment>
<gene>
    <name evidence="1" type="ORF">NQ314_009888</name>
</gene>
<evidence type="ECO:0000313" key="1">
    <source>
        <dbReference type="EMBL" id="KAJ8942913.1"/>
    </source>
</evidence>
<protein>
    <submittedName>
        <fullName evidence="1">Uncharacterized protein</fullName>
    </submittedName>
</protein>
<reference evidence="1" key="1">
    <citation type="journal article" date="2023" name="Insect Mol. Biol.">
        <title>Genome sequencing provides insights into the evolution of gene families encoding plant cell wall-degrading enzymes in longhorned beetles.</title>
        <authorList>
            <person name="Shin N.R."/>
            <person name="Okamura Y."/>
            <person name="Kirsch R."/>
            <person name="Pauchet Y."/>
        </authorList>
    </citation>
    <scope>NUCLEOTIDE SEQUENCE</scope>
    <source>
        <strain evidence="1">RBIC_L_NR</strain>
    </source>
</reference>
<sequence>MPAPPSIPTLADRLHNYRQHVVLANAQSTVVTHANQGATTTLVERTRNLRHWLRQTGIDVGNETSPPQTTL</sequence>
<organism evidence="1 2">
    <name type="scientific">Rhamnusium bicolor</name>
    <dbReference type="NCBI Taxonomy" id="1586634"/>
    <lineage>
        <taxon>Eukaryota</taxon>
        <taxon>Metazoa</taxon>
        <taxon>Ecdysozoa</taxon>
        <taxon>Arthropoda</taxon>
        <taxon>Hexapoda</taxon>
        <taxon>Insecta</taxon>
        <taxon>Pterygota</taxon>
        <taxon>Neoptera</taxon>
        <taxon>Endopterygota</taxon>
        <taxon>Coleoptera</taxon>
        <taxon>Polyphaga</taxon>
        <taxon>Cucujiformia</taxon>
        <taxon>Chrysomeloidea</taxon>
        <taxon>Cerambycidae</taxon>
        <taxon>Lepturinae</taxon>
        <taxon>Rhagiini</taxon>
        <taxon>Rhamnusium</taxon>
    </lineage>
</organism>